<comment type="caution">
    <text evidence="2">The sequence shown here is derived from an EMBL/GenBank/DDBJ whole genome shotgun (WGS) entry which is preliminary data.</text>
</comment>
<gene>
    <name evidence="2" type="ORF">BG015_004533</name>
</gene>
<proteinExistence type="predicted"/>
<dbReference type="EMBL" id="JAAAUQ010002124">
    <property type="protein sequence ID" value="KAF9127507.1"/>
    <property type="molecule type" value="Genomic_DNA"/>
</dbReference>
<dbReference type="AlphaFoldDB" id="A0A9P5RA66"/>
<feature type="compositionally biased region" description="Low complexity" evidence="1">
    <location>
        <begin position="62"/>
        <end position="74"/>
    </location>
</feature>
<evidence type="ECO:0000313" key="3">
    <source>
        <dbReference type="Proteomes" id="UP000748756"/>
    </source>
</evidence>
<dbReference type="Proteomes" id="UP000748756">
    <property type="component" value="Unassembled WGS sequence"/>
</dbReference>
<feature type="non-terminal residue" evidence="2">
    <location>
        <position position="233"/>
    </location>
</feature>
<feature type="region of interest" description="Disordered" evidence="1">
    <location>
        <begin position="143"/>
        <end position="177"/>
    </location>
</feature>
<evidence type="ECO:0000256" key="1">
    <source>
        <dbReference type="SAM" id="MobiDB-lite"/>
    </source>
</evidence>
<organism evidence="2 3">
    <name type="scientific">Linnemannia schmuckeri</name>
    <dbReference type="NCBI Taxonomy" id="64567"/>
    <lineage>
        <taxon>Eukaryota</taxon>
        <taxon>Fungi</taxon>
        <taxon>Fungi incertae sedis</taxon>
        <taxon>Mucoromycota</taxon>
        <taxon>Mortierellomycotina</taxon>
        <taxon>Mortierellomycetes</taxon>
        <taxon>Mortierellales</taxon>
        <taxon>Mortierellaceae</taxon>
        <taxon>Linnemannia</taxon>
    </lineage>
</organism>
<accession>A0A9P5RA66</accession>
<feature type="compositionally biased region" description="Basic and acidic residues" evidence="1">
    <location>
        <begin position="114"/>
        <end position="126"/>
    </location>
</feature>
<reference evidence="2" key="1">
    <citation type="journal article" date="2020" name="Fungal Divers.">
        <title>Resolving the Mortierellaceae phylogeny through synthesis of multi-gene phylogenetics and phylogenomics.</title>
        <authorList>
            <person name="Vandepol N."/>
            <person name="Liber J."/>
            <person name="Desiro A."/>
            <person name="Na H."/>
            <person name="Kennedy M."/>
            <person name="Barry K."/>
            <person name="Grigoriev I.V."/>
            <person name="Miller A.N."/>
            <person name="O'Donnell K."/>
            <person name="Stajich J.E."/>
            <person name="Bonito G."/>
        </authorList>
    </citation>
    <scope>NUCLEOTIDE SEQUENCE</scope>
    <source>
        <strain evidence="2">NRRL 6426</strain>
    </source>
</reference>
<feature type="compositionally biased region" description="Low complexity" evidence="1">
    <location>
        <begin position="143"/>
        <end position="153"/>
    </location>
</feature>
<sequence length="233" mass="25255">MVPNHRKETPKSLYGFPRPFVNEPTTIYSFVPPASLSHNRHSTAPNPHPQPRHHQKLFTTASSKSYFSSPPCSSRVGVGLQAGADSNLPRLNHSQQSPQPYLTDCQTQQQQRQEQQHRGGGERRTSESFSVFLPMLSMLAASASSVASQQQQQEDLGKERGKGGSGSPNGNGVQCDDLPSPDYLNLCNSNNHTAILTNASNKASLGAPYTILPSSSLPPRDLPTSASDMPIPR</sequence>
<feature type="region of interest" description="Disordered" evidence="1">
    <location>
        <begin position="32"/>
        <end position="126"/>
    </location>
</feature>
<feature type="region of interest" description="Disordered" evidence="1">
    <location>
        <begin position="205"/>
        <end position="233"/>
    </location>
</feature>
<protein>
    <submittedName>
        <fullName evidence="2">Uncharacterized protein</fullName>
    </submittedName>
</protein>
<keyword evidence="3" id="KW-1185">Reference proteome</keyword>
<feature type="compositionally biased region" description="Low complexity" evidence="1">
    <location>
        <begin position="212"/>
        <end position="225"/>
    </location>
</feature>
<evidence type="ECO:0000313" key="2">
    <source>
        <dbReference type="EMBL" id="KAF9127507.1"/>
    </source>
</evidence>
<name>A0A9P5RA66_9FUNG</name>